<evidence type="ECO:0000313" key="3">
    <source>
        <dbReference type="Proteomes" id="UP001266305"/>
    </source>
</evidence>
<protein>
    <submittedName>
        <fullName evidence="2">Uncharacterized protein</fullName>
    </submittedName>
</protein>
<reference evidence="2 3" key="1">
    <citation type="submission" date="2023-05" db="EMBL/GenBank/DDBJ databases">
        <title>B98-5 Cell Line De Novo Hybrid Assembly: An Optical Mapping Approach.</title>
        <authorList>
            <person name="Kananen K."/>
            <person name="Auerbach J.A."/>
            <person name="Kautto E."/>
            <person name="Blachly J.S."/>
        </authorList>
    </citation>
    <scope>NUCLEOTIDE SEQUENCE [LARGE SCALE GENOMIC DNA]</scope>
    <source>
        <strain evidence="2">B95-8</strain>
        <tissue evidence="2">Cell line</tissue>
    </source>
</reference>
<gene>
    <name evidence="2" type="ORF">P7K49_015529</name>
</gene>
<organism evidence="2 3">
    <name type="scientific">Saguinus oedipus</name>
    <name type="common">Cotton-top tamarin</name>
    <name type="synonym">Oedipomidas oedipus</name>
    <dbReference type="NCBI Taxonomy" id="9490"/>
    <lineage>
        <taxon>Eukaryota</taxon>
        <taxon>Metazoa</taxon>
        <taxon>Chordata</taxon>
        <taxon>Craniata</taxon>
        <taxon>Vertebrata</taxon>
        <taxon>Euteleostomi</taxon>
        <taxon>Mammalia</taxon>
        <taxon>Eutheria</taxon>
        <taxon>Euarchontoglires</taxon>
        <taxon>Primates</taxon>
        <taxon>Haplorrhini</taxon>
        <taxon>Platyrrhini</taxon>
        <taxon>Cebidae</taxon>
        <taxon>Callitrichinae</taxon>
        <taxon>Saguinus</taxon>
    </lineage>
</organism>
<accession>A0ABQ9VA31</accession>
<sequence>MESVTSRPRSGGEEFGGVPPSPFLGEQSRVTPRPSRAERAWEPQRFTEELSLRAPPQVEGRGGVRPGRSHPRAVILTLTPGPANPYSEGWAEPGRRLRLIHPRPQKVPSRSQDSCRCDLRSSEPDRFLGSDSCDCYFSNTWRHRVVRWLLGASPAGTLSGQK</sequence>
<comment type="caution">
    <text evidence="2">The sequence shown here is derived from an EMBL/GenBank/DDBJ whole genome shotgun (WGS) entry which is preliminary data.</text>
</comment>
<feature type="region of interest" description="Disordered" evidence="1">
    <location>
        <begin position="1"/>
        <end position="70"/>
    </location>
</feature>
<feature type="compositionally biased region" description="Basic and acidic residues" evidence="1">
    <location>
        <begin position="35"/>
        <end position="51"/>
    </location>
</feature>
<dbReference type="EMBL" id="JASSZA010000007">
    <property type="protein sequence ID" value="KAK2106015.1"/>
    <property type="molecule type" value="Genomic_DNA"/>
</dbReference>
<dbReference type="Proteomes" id="UP001266305">
    <property type="component" value="Unassembled WGS sequence"/>
</dbReference>
<evidence type="ECO:0000256" key="1">
    <source>
        <dbReference type="SAM" id="MobiDB-lite"/>
    </source>
</evidence>
<proteinExistence type="predicted"/>
<name>A0ABQ9VA31_SAGOE</name>
<keyword evidence="3" id="KW-1185">Reference proteome</keyword>
<evidence type="ECO:0000313" key="2">
    <source>
        <dbReference type="EMBL" id="KAK2106015.1"/>
    </source>
</evidence>